<name>A0ABR3I068_LOXSC</name>
<dbReference type="PROSITE" id="PS50041">
    <property type="entry name" value="C_TYPE_LECTIN_2"/>
    <property type="match status" value="2"/>
</dbReference>
<reference evidence="3 4" key="1">
    <citation type="submission" date="2024-06" db="EMBL/GenBank/DDBJ databases">
        <title>A chromosome-level genome assembly of beet webworm, Loxostege sticticalis.</title>
        <authorList>
            <person name="Zhang Y."/>
        </authorList>
    </citation>
    <scope>NUCLEOTIDE SEQUENCE [LARGE SCALE GENOMIC DNA]</scope>
    <source>
        <strain evidence="3">AQ026</strain>
        <tissue evidence="3">Whole body</tissue>
    </source>
</reference>
<feature type="domain" description="C-type lectin" evidence="2">
    <location>
        <begin position="182"/>
        <end position="305"/>
    </location>
</feature>
<organism evidence="3 4">
    <name type="scientific">Loxostege sticticalis</name>
    <name type="common">Beet webworm moth</name>
    <dbReference type="NCBI Taxonomy" id="481309"/>
    <lineage>
        <taxon>Eukaryota</taxon>
        <taxon>Metazoa</taxon>
        <taxon>Ecdysozoa</taxon>
        <taxon>Arthropoda</taxon>
        <taxon>Hexapoda</taxon>
        <taxon>Insecta</taxon>
        <taxon>Pterygota</taxon>
        <taxon>Neoptera</taxon>
        <taxon>Endopterygota</taxon>
        <taxon>Lepidoptera</taxon>
        <taxon>Glossata</taxon>
        <taxon>Ditrysia</taxon>
        <taxon>Pyraloidea</taxon>
        <taxon>Crambidae</taxon>
        <taxon>Pyraustinae</taxon>
        <taxon>Loxostege</taxon>
    </lineage>
</organism>
<proteinExistence type="predicted"/>
<dbReference type="PROSITE" id="PS00615">
    <property type="entry name" value="C_TYPE_LECTIN_1"/>
    <property type="match status" value="1"/>
</dbReference>
<dbReference type="Pfam" id="PF00059">
    <property type="entry name" value="Lectin_C"/>
    <property type="match status" value="2"/>
</dbReference>
<protein>
    <recommendedName>
        <fullName evidence="2">C-type lectin domain-containing protein</fullName>
    </recommendedName>
</protein>
<dbReference type="Gene3D" id="3.10.100.10">
    <property type="entry name" value="Mannose-Binding Protein A, subunit A"/>
    <property type="match status" value="2"/>
</dbReference>
<dbReference type="CDD" id="cd00037">
    <property type="entry name" value="CLECT"/>
    <property type="match status" value="1"/>
</dbReference>
<evidence type="ECO:0000256" key="1">
    <source>
        <dbReference type="ARBA" id="ARBA00023157"/>
    </source>
</evidence>
<dbReference type="InterPro" id="IPR050111">
    <property type="entry name" value="C-type_lectin/snaclec_domain"/>
</dbReference>
<comment type="caution">
    <text evidence="3">The sequence shown here is derived from an EMBL/GenBank/DDBJ whole genome shotgun (WGS) entry which is preliminary data.</text>
</comment>
<evidence type="ECO:0000313" key="3">
    <source>
        <dbReference type="EMBL" id="KAL0882223.1"/>
    </source>
</evidence>
<dbReference type="SMART" id="SM00034">
    <property type="entry name" value="CLECT"/>
    <property type="match status" value="2"/>
</dbReference>
<accession>A0ABR3I068</accession>
<keyword evidence="1" id="KW-1015">Disulfide bond</keyword>
<dbReference type="PANTHER" id="PTHR22803">
    <property type="entry name" value="MANNOSE, PHOSPHOLIPASE, LECTIN RECEPTOR RELATED"/>
    <property type="match status" value="1"/>
</dbReference>
<dbReference type="InterPro" id="IPR016187">
    <property type="entry name" value="CTDL_fold"/>
</dbReference>
<evidence type="ECO:0000313" key="4">
    <source>
        <dbReference type="Proteomes" id="UP001549920"/>
    </source>
</evidence>
<dbReference type="InterPro" id="IPR001304">
    <property type="entry name" value="C-type_lectin-like"/>
</dbReference>
<keyword evidence="4" id="KW-1185">Reference proteome</keyword>
<dbReference type="EMBL" id="JBEUOH010000010">
    <property type="protein sequence ID" value="KAL0882223.1"/>
    <property type="molecule type" value="Genomic_DNA"/>
</dbReference>
<evidence type="ECO:0000259" key="2">
    <source>
        <dbReference type="PROSITE" id="PS50041"/>
    </source>
</evidence>
<gene>
    <name evidence="3" type="ORF">ABMA27_000764</name>
</gene>
<dbReference type="InterPro" id="IPR016186">
    <property type="entry name" value="C-type_lectin-like/link_sf"/>
</dbReference>
<dbReference type="Proteomes" id="UP001549920">
    <property type="component" value="Unassembled WGS sequence"/>
</dbReference>
<sequence length="326" mass="36285">MEFGVAPSGGILLLRNYPIQFSVYVSIFTDGKYRYDYTYVKEAGGWMKLHLVPATFQEAFLRCNLEGAVLASPLDKNLQEAMQHETSKVHCTIFTGIHATISKGDFTSIEGVPLQRIPLTWALDEPDNFENQEDCVIMLQNGTVADARCNDTYPYVCYRKKTSSPVITACGTTDSGYSLDQRTGSCYKFHHIGKSWRRAQMTCLAEGGHLAIINSPTEATALKELFAKYPPSNILSVFRDRVCLGFLDWDKKGSWFTVQGQSLGEAGYASWSDGQPDNYASKAYDGGQYCGSMFRSGLLNDVWCDSVPFAFVCEKKPDSLVGDEEE</sequence>
<dbReference type="InterPro" id="IPR018378">
    <property type="entry name" value="C-type_lectin_CS"/>
</dbReference>
<feature type="domain" description="C-type lectin" evidence="2">
    <location>
        <begin position="55"/>
        <end position="158"/>
    </location>
</feature>
<dbReference type="SUPFAM" id="SSF56436">
    <property type="entry name" value="C-type lectin-like"/>
    <property type="match status" value="2"/>
</dbReference>